<reference evidence="2 3" key="1">
    <citation type="journal article" date="2018" name="BMC Genomics">
        <title>Comparative genome analyses reveal sequence features reflecting distinct modes of host-adaptation between dicot and monocot powdery mildew.</title>
        <authorList>
            <person name="Wu Y."/>
            <person name="Ma X."/>
            <person name="Pan Z."/>
            <person name="Kale S.D."/>
            <person name="Song Y."/>
            <person name="King H."/>
            <person name="Zhang Q."/>
            <person name="Presley C."/>
            <person name="Deng X."/>
            <person name="Wei C.I."/>
            <person name="Xiao S."/>
        </authorList>
    </citation>
    <scope>NUCLEOTIDE SEQUENCE [LARGE SCALE GENOMIC DNA]</scope>
    <source>
        <strain evidence="2">UCSC1</strain>
    </source>
</reference>
<comment type="caution">
    <text evidence="2">The sequence shown here is derived from an EMBL/GenBank/DDBJ whole genome shotgun (WGS) entry which is preliminary data.</text>
</comment>
<feature type="region of interest" description="Disordered" evidence="1">
    <location>
        <begin position="174"/>
        <end position="313"/>
    </location>
</feature>
<dbReference type="EMBL" id="MCBR01002601">
    <property type="protein sequence ID" value="RKF81446.1"/>
    <property type="molecule type" value="Genomic_DNA"/>
</dbReference>
<dbReference type="Proteomes" id="UP000285405">
    <property type="component" value="Unassembled WGS sequence"/>
</dbReference>
<dbReference type="AlphaFoldDB" id="A0A420J3Q8"/>
<protein>
    <submittedName>
        <fullName evidence="2">Uncharacterized protein</fullName>
    </submittedName>
</protein>
<gene>
    <name evidence="2" type="ORF">GcC1_026029</name>
</gene>
<evidence type="ECO:0000313" key="3">
    <source>
        <dbReference type="Proteomes" id="UP000285405"/>
    </source>
</evidence>
<evidence type="ECO:0000313" key="2">
    <source>
        <dbReference type="EMBL" id="RKF81446.1"/>
    </source>
</evidence>
<proteinExistence type="predicted"/>
<organism evidence="2 3">
    <name type="scientific">Golovinomyces cichoracearum</name>
    <dbReference type="NCBI Taxonomy" id="62708"/>
    <lineage>
        <taxon>Eukaryota</taxon>
        <taxon>Fungi</taxon>
        <taxon>Dikarya</taxon>
        <taxon>Ascomycota</taxon>
        <taxon>Pezizomycotina</taxon>
        <taxon>Leotiomycetes</taxon>
        <taxon>Erysiphales</taxon>
        <taxon>Erysiphaceae</taxon>
        <taxon>Golovinomyces</taxon>
    </lineage>
</organism>
<sequence length="344" mass="37627">MVRELVLATTARSLTVGGSQSCWSMNKGDVAAFIADIPVEIETLIDVGYEFMVVDNHMTRCNNFVTYYRGNYVGACAITSGHIHIDQSISTLKLCHDRFSQSDISFEQFRRLLSTDKIKVGASKDNGDYDMYKKSQGHIRFFKKKSGAVVEHIAETNDDGGSCEIASLAILKNRPKEQRHKVSARSTHQEHISQSRGERSNVMIRDGQKGSGGKTAKTIEQADPAPRQTTSDYQDDSTVLKSSLNRANEASTTSEGTDQQSAEANIRETSPTGGNDKCGILESGGEHVEGNHRTVTSKQTTDVTADQPDLVHNDNSIPEIDGTMCEMSASQPTCVKKTGRRASL</sequence>
<feature type="compositionally biased region" description="Polar residues" evidence="1">
    <location>
        <begin position="227"/>
        <end position="273"/>
    </location>
</feature>
<evidence type="ECO:0000256" key="1">
    <source>
        <dbReference type="SAM" id="MobiDB-lite"/>
    </source>
</evidence>
<accession>A0A420J3Q8</accession>
<name>A0A420J3Q8_9PEZI</name>
<feature type="compositionally biased region" description="Basic and acidic residues" evidence="1">
    <location>
        <begin position="187"/>
        <end position="199"/>
    </location>
</feature>
<feature type="compositionally biased region" description="Polar residues" evidence="1">
    <location>
        <begin position="293"/>
        <end position="304"/>
    </location>
</feature>